<evidence type="ECO:0000313" key="1">
    <source>
        <dbReference type="EMBL" id="PVU75931.1"/>
    </source>
</evidence>
<dbReference type="Proteomes" id="UP000245638">
    <property type="component" value="Unassembled WGS sequence"/>
</dbReference>
<protein>
    <recommendedName>
        <fullName evidence="3">DUF190 domain-containing protein</fullName>
    </recommendedName>
</protein>
<evidence type="ECO:0008006" key="3">
    <source>
        <dbReference type="Google" id="ProtNLM"/>
    </source>
</evidence>
<accession>A0A2T9X7A5</accession>
<dbReference type="AlphaFoldDB" id="A0A2T9X7A5"/>
<reference evidence="1 2" key="1">
    <citation type="journal article" date="2015" name="Appl. Environ. Microbiol.">
        <title>Nanoarchaeota, Their Sulfolobales Host, and Nanoarchaeota Virus Distribution across Yellowstone National Park Hot Springs.</title>
        <authorList>
            <person name="Munson-McGee J.H."/>
            <person name="Field E.K."/>
            <person name="Bateson M."/>
            <person name="Rooney C."/>
            <person name="Stepanauskas R."/>
            <person name="Young M.J."/>
        </authorList>
    </citation>
    <scope>NUCLEOTIDE SEQUENCE [LARGE SCALE GENOMIC DNA]</scope>
    <source>
        <strain evidence="1">SCGC AC-742_N10</strain>
    </source>
</reference>
<dbReference type="EMBL" id="QEFD01000128">
    <property type="protein sequence ID" value="PVU75931.1"/>
    <property type="molecule type" value="Genomic_DNA"/>
</dbReference>
<gene>
    <name evidence="1" type="ORF">DDW13_04225</name>
</gene>
<evidence type="ECO:0000313" key="2">
    <source>
        <dbReference type="Proteomes" id="UP000245638"/>
    </source>
</evidence>
<organism evidence="1 2">
    <name type="scientific">Acidianus hospitalis</name>
    <dbReference type="NCBI Taxonomy" id="563177"/>
    <lineage>
        <taxon>Archaea</taxon>
        <taxon>Thermoproteota</taxon>
        <taxon>Thermoprotei</taxon>
        <taxon>Sulfolobales</taxon>
        <taxon>Sulfolobaceae</taxon>
        <taxon>Acidianus</taxon>
    </lineage>
</organism>
<name>A0A2T9X7A5_9CREN</name>
<proteinExistence type="predicted"/>
<sequence>MFSVKLLVLEDPGRLRDVFYSIEGILANICKPIRLGASYICSVSKNTLISVYLSGNLKNFQLIIEIESEDAEELTTTLDRIINELKSKGIHITLFNTSTTSL</sequence>
<comment type="caution">
    <text evidence="1">The sequence shown here is derived from an EMBL/GenBank/DDBJ whole genome shotgun (WGS) entry which is preliminary data.</text>
</comment>